<protein>
    <submittedName>
        <fullName evidence="1">Uncharacterized protein</fullName>
    </submittedName>
</protein>
<dbReference type="Proteomes" id="UP000637061">
    <property type="component" value="Unassembled WGS sequence"/>
</dbReference>
<gene>
    <name evidence="1" type="ORF">JEU22_18180</name>
</gene>
<dbReference type="RefSeq" id="WP_198747766.1">
    <property type="nucleotide sequence ID" value="NZ_JAEHTE010000023.1"/>
</dbReference>
<dbReference type="EMBL" id="JAEHTE010000023">
    <property type="protein sequence ID" value="MBI6885839.1"/>
    <property type="molecule type" value="Genomic_DNA"/>
</dbReference>
<comment type="caution">
    <text evidence="1">The sequence shown here is derived from an EMBL/GenBank/DDBJ whole genome shotgun (WGS) entry which is preliminary data.</text>
</comment>
<sequence>MRIFKHVDDKNLNSECLYKIKRLGKHMDYFKAHYGGSFESLVELTTSPYFFKFFREYAPAQAGSPLPLTDMSVIDHDFQDFDLLMAFTHDGGSLHSVLQMSPEELGDVYGLINSIFSVPPQVFILKSGLQPSDGTMSMYLSLVSEIVTHFPESIACVISSVPEAERIRMYVNLSSVAKAGKISLDEVCIQKAPSEIFLSTICGDSREAKTNILYSDAIREFADSSKGTEELTKSIYSFYMADAFQKQIEISDTNELVEYLRPRALVWARHLKCPKENVGDFAYQLMASSICTSPNHFNSIDFCPNNLIGLGDNIRLMGLAKTVCDGPMALLIKPEYDCNQILNCLEYLHELVPYFSINNIYEKSGFRHTNAINLLQSIGGHCPGAELAILEQYVEPENVLSLLKAIWNTDSYCKYTPEALVNLMSYYVDRLPLREIDGTTLPLNFLELTSDMKSRARQEFNRAYQENADFKDKFIERIQCLNGLTFEHLDVFGLGPEDIPLLMAKMHHKDRGSMLEDELGI</sequence>
<accession>A0A8I1EFR3</accession>
<evidence type="ECO:0000313" key="1">
    <source>
        <dbReference type="EMBL" id="MBI6885839.1"/>
    </source>
</evidence>
<name>A0A8I1EFR3_PSEPU</name>
<reference evidence="1" key="1">
    <citation type="submission" date="2020-12" db="EMBL/GenBank/DDBJ databases">
        <title>Enhanced detection system for hospital associated transmission using whole genome sequencing surveillance.</title>
        <authorList>
            <person name="Harrison L.H."/>
            <person name="Van Tyne D."/>
            <person name="Marsh J.W."/>
            <person name="Griffith M.P."/>
            <person name="Snyder D.J."/>
            <person name="Cooper V.S."/>
            <person name="Mustapha M."/>
        </authorList>
    </citation>
    <scope>NUCLEOTIDE SEQUENCE</scope>
    <source>
        <strain evidence="1">PSB00042</strain>
    </source>
</reference>
<organism evidence="1 2">
    <name type="scientific">Pseudomonas putida</name>
    <name type="common">Arthrobacter siderocapsulatus</name>
    <dbReference type="NCBI Taxonomy" id="303"/>
    <lineage>
        <taxon>Bacteria</taxon>
        <taxon>Pseudomonadati</taxon>
        <taxon>Pseudomonadota</taxon>
        <taxon>Gammaproteobacteria</taxon>
        <taxon>Pseudomonadales</taxon>
        <taxon>Pseudomonadaceae</taxon>
        <taxon>Pseudomonas</taxon>
    </lineage>
</organism>
<evidence type="ECO:0000313" key="2">
    <source>
        <dbReference type="Proteomes" id="UP000637061"/>
    </source>
</evidence>
<dbReference type="AlphaFoldDB" id="A0A8I1EFR3"/>
<proteinExistence type="predicted"/>